<reference evidence="11" key="1">
    <citation type="journal article" date="2019" name="Int. J. Syst. Evol. Microbiol.">
        <title>The Global Catalogue of Microorganisms (GCM) 10K type strain sequencing project: providing services to taxonomists for standard genome sequencing and annotation.</title>
        <authorList>
            <consortium name="The Broad Institute Genomics Platform"/>
            <consortium name="The Broad Institute Genome Sequencing Center for Infectious Disease"/>
            <person name="Wu L."/>
            <person name="Ma J."/>
        </authorList>
    </citation>
    <scope>NUCLEOTIDE SEQUENCE [LARGE SCALE GENOMIC DNA]</scope>
    <source>
        <strain evidence="11">KCTC 52168</strain>
    </source>
</reference>
<organism evidence="10 11">
    <name type="scientific">Piscinibacterium candidicorallinum</name>
    <dbReference type="NCBI Taxonomy" id="1793872"/>
    <lineage>
        <taxon>Bacteria</taxon>
        <taxon>Pseudomonadati</taxon>
        <taxon>Pseudomonadota</taxon>
        <taxon>Betaproteobacteria</taxon>
        <taxon>Burkholderiales</taxon>
        <taxon>Piscinibacterium</taxon>
    </lineage>
</organism>
<dbReference type="PANTHER" id="PTHR30574">
    <property type="entry name" value="INNER MEMBRANE PROTEIN YEDE"/>
    <property type="match status" value="1"/>
</dbReference>
<comment type="caution">
    <text evidence="10">The sequence shown here is derived from an EMBL/GenBank/DDBJ whole genome shotgun (WGS) entry which is preliminary data.</text>
</comment>
<dbReference type="InterPro" id="IPR007272">
    <property type="entry name" value="Sulf_transp_TsuA/YedE"/>
</dbReference>
<feature type="transmembrane region" description="Helical" evidence="9">
    <location>
        <begin position="162"/>
        <end position="184"/>
    </location>
</feature>
<comment type="subcellular location">
    <subcellularLocation>
        <location evidence="1">Cell inner membrane</location>
        <topology evidence="1">Multi-pass membrane protein</topology>
    </subcellularLocation>
</comment>
<name>A0ABV7HAR7_9BURK</name>
<feature type="transmembrane region" description="Helical" evidence="9">
    <location>
        <begin position="191"/>
        <end position="210"/>
    </location>
</feature>
<feature type="transmembrane region" description="Helical" evidence="9">
    <location>
        <begin position="86"/>
        <end position="109"/>
    </location>
</feature>
<protein>
    <submittedName>
        <fullName evidence="10">YeeE/YedE family protein</fullName>
    </submittedName>
</protein>
<dbReference type="RefSeq" id="WP_377305197.1">
    <property type="nucleotide sequence ID" value="NZ_CP180191.1"/>
</dbReference>
<gene>
    <name evidence="10" type="ORF">ACFOEN_14635</name>
</gene>
<evidence type="ECO:0000256" key="2">
    <source>
        <dbReference type="ARBA" id="ARBA00022448"/>
    </source>
</evidence>
<evidence type="ECO:0000256" key="8">
    <source>
        <dbReference type="ARBA" id="ARBA00035655"/>
    </source>
</evidence>
<feature type="transmembrane region" description="Helical" evidence="9">
    <location>
        <begin position="330"/>
        <end position="349"/>
    </location>
</feature>
<keyword evidence="3" id="KW-1003">Cell membrane</keyword>
<comment type="similarity">
    <text evidence="8">Belongs to the TsuA/YedE (TC 9.B.102) family.</text>
</comment>
<evidence type="ECO:0000313" key="11">
    <source>
        <dbReference type="Proteomes" id="UP001595556"/>
    </source>
</evidence>
<keyword evidence="11" id="KW-1185">Reference proteome</keyword>
<evidence type="ECO:0000256" key="7">
    <source>
        <dbReference type="ARBA" id="ARBA00023136"/>
    </source>
</evidence>
<keyword evidence="2" id="KW-0813">Transport</keyword>
<keyword evidence="5 9" id="KW-0812">Transmembrane</keyword>
<feature type="transmembrane region" description="Helical" evidence="9">
    <location>
        <begin position="121"/>
        <end position="142"/>
    </location>
</feature>
<proteinExistence type="inferred from homology"/>
<evidence type="ECO:0000256" key="1">
    <source>
        <dbReference type="ARBA" id="ARBA00004429"/>
    </source>
</evidence>
<feature type="transmembrane region" description="Helical" evidence="9">
    <location>
        <begin position="262"/>
        <end position="282"/>
    </location>
</feature>
<dbReference type="EMBL" id="JBHRTI010000010">
    <property type="protein sequence ID" value="MFC3148867.1"/>
    <property type="molecule type" value="Genomic_DNA"/>
</dbReference>
<evidence type="ECO:0000256" key="9">
    <source>
        <dbReference type="SAM" id="Phobius"/>
    </source>
</evidence>
<dbReference type="PANTHER" id="PTHR30574:SF1">
    <property type="entry name" value="SULPHUR TRANSPORT DOMAIN-CONTAINING PROTEIN"/>
    <property type="match status" value="1"/>
</dbReference>
<feature type="transmembrane region" description="Helical" evidence="9">
    <location>
        <begin position="54"/>
        <end position="74"/>
    </location>
</feature>
<evidence type="ECO:0000256" key="3">
    <source>
        <dbReference type="ARBA" id="ARBA00022475"/>
    </source>
</evidence>
<evidence type="ECO:0000313" key="10">
    <source>
        <dbReference type="EMBL" id="MFC3148867.1"/>
    </source>
</evidence>
<evidence type="ECO:0000256" key="5">
    <source>
        <dbReference type="ARBA" id="ARBA00022692"/>
    </source>
</evidence>
<keyword evidence="6 9" id="KW-1133">Transmembrane helix</keyword>
<evidence type="ECO:0000256" key="4">
    <source>
        <dbReference type="ARBA" id="ARBA00022519"/>
    </source>
</evidence>
<evidence type="ECO:0000256" key="6">
    <source>
        <dbReference type="ARBA" id="ARBA00022989"/>
    </source>
</evidence>
<dbReference type="Proteomes" id="UP001595556">
    <property type="component" value="Unassembled WGS sequence"/>
</dbReference>
<keyword evidence="4" id="KW-0997">Cell inner membrane</keyword>
<keyword evidence="7 9" id="KW-0472">Membrane</keyword>
<feature type="transmembrane region" description="Helical" evidence="9">
    <location>
        <begin position="302"/>
        <end position="324"/>
    </location>
</feature>
<accession>A0ABV7HAR7</accession>
<sequence length="360" mass="37133">MAFADIQSIQQTVVWSGLGLGTLLGATMQRSHFCTMGAIADVVNFGDWSRAKMWVTAVAIAMMGLAAMTLAGWIQPAQSIYAGDRFLWLSASVGGLCFGFGMVLAGGCGSRTLVKLGSGSLKAVVVFVVLGLVAYMTLRGVLGVMRVNTLERIALPVSNHSLLVSVSAWVGVAVSLMLLLAVVATRQGRSTSALLGGALVGLIAAAAWFVSGKLGYVPADLSETLEEAYVGTNSGRVEALSFVAPIAYFQDLLILWSDKSRVATFGVTTVIGVVFGAMASALAGGSFRWEGFASTEDVANHLVGAALMGFGGVVAGGCTVGQGISGLSALSLTAMVATCAIVAGAWLAIKYQERRIEAMV</sequence>
<dbReference type="Pfam" id="PF04143">
    <property type="entry name" value="Sulf_transp"/>
    <property type="match status" value="1"/>
</dbReference>